<evidence type="ECO:0000313" key="1">
    <source>
        <dbReference type="EMBL" id="KCV35975.1"/>
    </source>
</evidence>
<reference evidence="1 2" key="1">
    <citation type="submission" date="2014-03" db="EMBL/GenBank/DDBJ databases">
        <title>Genome sequence of Bordetella bronchiseptica.</title>
        <authorList>
            <person name="Harvill E."/>
            <person name="Goodfield L.L."/>
            <person name="Ivanov Y.V."/>
            <person name="Meyer J.A."/>
            <person name="Muse S.J."/>
            <person name="Jacobs N."/>
            <person name="Bendor L."/>
            <person name="Smallridge W.E."/>
            <person name="Brinkac L.M."/>
            <person name="Sanka R."/>
            <person name="Kim M."/>
            <person name="Losada L."/>
        </authorList>
    </citation>
    <scope>NUCLEOTIDE SEQUENCE [LARGE SCALE GENOMIC DNA]</scope>
    <source>
        <strain evidence="1 2">00-P-2796</strain>
    </source>
</reference>
<dbReference type="RefSeq" id="WP_230591531.1">
    <property type="nucleotide sequence ID" value="NZ_JGWH01000079.1"/>
</dbReference>
<evidence type="ECO:0000313" key="2">
    <source>
        <dbReference type="Proteomes" id="UP000025756"/>
    </source>
</evidence>
<comment type="caution">
    <text evidence="1">The sequence shown here is derived from an EMBL/GenBank/DDBJ whole genome shotgun (WGS) entry which is preliminary data.</text>
</comment>
<organism evidence="1 2">
    <name type="scientific">Bordetella bronchiseptica 00-P-2796</name>
    <dbReference type="NCBI Taxonomy" id="1331199"/>
    <lineage>
        <taxon>Bacteria</taxon>
        <taxon>Pseudomonadati</taxon>
        <taxon>Pseudomonadota</taxon>
        <taxon>Betaproteobacteria</taxon>
        <taxon>Burkholderiales</taxon>
        <taxon>Alcaligenaceae</taxon>
        <taxon>Bordetella</taxon>
    </lineage>
</organism>
<protein>
    <submittedName>
        <fullName evidence="1">N-acetyltransferase YedL</fullName>
    </submittedName>
</protein>
<gene>
    <name evidence="1" type="ORF">L490_2466</name>
</gene>
<accession>A0ABR4RGX9</accession>
<sequence length="268" mass="29117">MPHEPVTEIDLNAYVDGQLDPARRIEVEDFLSRHPEEAMRVMADLRQRDALRWALGASRQAPADGADTPTAVHTRRLARRLERGLVRRGLGDRLRQAAAAVLLVAVGWAGHVGYAARYPDMRHVVAATAPSFVEDAVQAHRTAKVRAAMASQPRVPHLDADELLRATGVRVPALPASWAVRDVQVFPGRTGPSVEMEVEAAGLGRLWVFAAREPSHAAEAAPVVSRFQDAPIAYWQQGQWAYAITGDLPDAELGRAAGQMTVAMLATP</sequence>
<dbReference type="EMBL" id="JGWH01000079">
    <property type="protein sequence ID" value="KCV35975.1"/>
    <property type="molecule type" value="Genomic_DNA"/>
</dbReference>
<proteinExistence type="predicted"/>
<name>A0ABR4RGX9_BORBO</name>
<dbReference type="Proteomes" id="UP000025756">
    <property type="component" value="Unassembled WGS sequence"/>
</dbReference>
<keyword evidence="2" id="KW-1185">Reference proteome</keyword>